<gene>
    <name evidence="3" type="ORF">C8Q71DRAFT_893600</name>
</gene>
<dbReference type="Pfam" id="PF20151">
    <property type="entry name" value="DUF6533"/>
    <property type="match status" value="1"/>
</dbReference>
<evidence type="ECO:0000313" key="4">
    <source>
        <dbReference type="Proteomes" id="UP000814176"/>
    </source>
</evidence>
<feature type="domain" description="DUF6533" evidence="2">
    <location>
        <begin position="24"/>
        <end position="68"/>
    </location>
</feature>
<dbReference type="GeneID" id="72009437"/>
<keyword evidence="4" id="KW-1185">Reference proteome</keyword>
<dbReference type="EMBL" id="JADCUA010000005">
    <property type="protein sequence ID" value="KAH9840295.1"/>
    <property type="molecule type" value="Genomic_DNA"/>
</dbReference>
<reference evidence="3 4" key="1">
    <citation type="journal article" date="2021" name="Environ. Microbiol.">
        <title>Gene family expansions and transcriptome signatures uncover fungal adaptations to wood decay.</title>
        <authorList>
            <person name="Hage H."/>
            <person name="Miyauchi S."/>
            <person name="Viragh M."/>
            <person name="Drula E."/>
            <person name="Min B."/>
            <person name="Chaduli D."/>
            <person name="Navarro D."/>
            <person name="Favel A."/>
            <person name="Norest M."/>
            <person name="Lesage-Meessen L."/>
            <person name="Balint B."/>
            <person name="Merenyi Z."/>
            <person name="de Eugenio L."/>
            <person name="Morin E."/>
            <person name="Martinez A.T."/>
            <person name="Baldrian P."/>
            <person name="Stursova M."/>
            <person name="Martinez M.J."/>
            <person name="Novotny C."/>
            <person name="Magnuson J.K."/>
            <person name="Spatafora J.W."/>
            <person name="Maurice S."/>
            <person name="Pangilinan J."/>
            <person name="Andreopoulos W."/>
            <person name="LaButti K."/>
            <person name="Hundley H."/>
            <person name="Na H."/>
            <person name="Kuo A."/>
            <person name="Barry K."/>
            <person name="Lipzen A."/>
            <person name="Henrissat B."/>
            <person name="Riley R."/>
            <person name="Ahrendt S."/>
            <person name="Nagy L.G."/>
            <person name="Grigoriev I.V."/>
            <person name="Martin F."/>
            <person name="Rosso M.N."/>
        </authorList>
    </citation>
    <scope>NUCLEOTIDE SEQUENCE [LARGE SCALE GENOMIC DNA]</scope>
    <source>
        <strain evidence="3 4">CIRM-BRFM 1785</strain>
    </source>
</reference>
<feature type="transmembrane region" description="Helical" evidence="1">
    <location>
        <begin position="124"/>
        <end position="146"/>
    </location>
</feature>
<comment type="caution">
    <text evidence="3">The sequence shown here is derived from an EMBL/GenBank/DDBJ whole genome shotgun (WGS) entry which is preliminary data.</text>
</comment>
<proteinExistence type="predicted"/>
<feature type="transmembrane region" description="Helical" evidence="1">
    <location>
        <begin position="219"/>
        <end position="236"/>
    </location>
</feature>
<sequence>MASGTPQVTQAEITALKLTFANSCCQFAAATMIFHDHMMTIAQEVQYVWGQRLSGAALIFLLNRYMVLTLGVAIILQVVPWDTPLNSQSCEATILLYDVVSIALYIVIALFSALRAYAIGGRNWLAALTTLSLGLAIAVASMYFTAKSSYADVLVIEHIDDNLNRIMSVVLSALIATRLCAVLADALLIGLTLHKTLKIQRTINPGTWAPLTKSLVKDGSLYFISLLFLNVLQMVLKSVNGALTNYVSVFVAPVSSILISWFMLNLRRTFRWQSMGFSAGTVGNMGEPLDRRWPSGLDDSDTSNGFEMVSSSLPTFRLRASDSLSLEVPIVDSTPDDIQLSAVP</sequence>
<feature type="transmembrane region" description="Helical" evidence="1">
    <location>
        <begin position="56"/>
        <end position="79"/>
    </location>
</feature>
<dbReference type="Proteomes" id="UP000814176">
    <property type="component" value="Unassembled WGS sequence"/>
</dbReference>
<dbReference type="InterPro" id="IPR045340">
    <property type="entry name" value="DUF6533"/>
</dbReference>
<feature type="transmembrane region" description="Helical" evidence="1">
    <location>
        <begin position="94"/>
        <end position="117"/>
    </location>
</feature>
<organism evidence="3 4">
    <name type="scientific">Rhodofomes roseus</name>
    <dbReference type="NCBI Taxonomy" id="34475"/>
    <lineage>
        <taxon>Eukaryota</taxon>
        <taxon>Fungi</taxon>
        <taxon>Dikarya</taxon>
        <taxon>Basidiomycota</taxon>
        <taxon>Agaricomycotina</taxon>
        <taxon>Agaricomycetes</taxon>
        <taxon>Polyporales</taxon>
        <taxon>Rhodofomes</taxon>
    </lineage>
</organism>
<keyword evidence="1" id="KW-0472">Membrane</keyword>
<keyword evidence="1" id="KW-0812">Transmembrane</keyword>
<dbReference type="RefSeq" id="XP_047781945.1">
    <property type="nucleotide sequence ID" value="XM_047928705.1"/>
</dbReference>
<evidence type="ECO:0000313" key="3">
    <source>
        <dbReference type="EMBL" id="KAH9840295.1"/>
    </source>
</evidence>
<feature type="transmembrane region" description="Helical" evidence="1">
    <location>
        <begin position="242"/>
        <end position="264"/>
    </location>
</feature>
<feature type="transmembrane region" description="Helical" evidence="1">
    <location>
        <begin position="166"/>
        <end position="191"/>
    </location>
</feature>
<evidence type="ECO:0000256" key="1">
    <source>
        <dbReference type="SAM" id="Phobius"/>
    </source>
</evidence>
<evidence type="ECO:0000259" key="2">
    <source>
        <dbReference type="Pfam" id="PF20151"/>
    </source>
</evidence>
<keyword evidence="1" id="KW-1133">Transmembrane helix</keyword>
<protein>
    <recommendedName>
        <fullName evidence="2">DUF6533 domain-containing protein</fullName>
    </recommendedName>
</protein>
<name>A0ABQ8KQ69_9APHY</name>
<accession>A0ABQ8KQ69</accession>